<dbReference type="Proteomes" id="UP001604336">
    <property type="component" value="Unassembled WGS sequence"/>
</dbReference>
<keyword evidence="2" id="KW-1185">Reference proteome</keyword>
<sequence>MSEFMAAKVIISYSVACSETFFQRTTKTCKRRPLLLPGMKKAYPRWKGQARHYRTYVDIAYPVDPLSSIKLRVRAMCPLCTLGPMKDPTPIYRTFSAHRALTASLIGPHQSSKMSPSSFL</sequence>
<proteinExistence type="predicted"/>
<evidence type="ECO:0000313" key="1">
    <source>
        <dbReference type="EMBL" id="KAL2497421.1"/>
    </source>
</evidence>
<dbReference type="AlphaFoldDB" id="A0ABD1S9I4"/>
<dbReference type="EMBL" id="JBFOLK010000007">
    <property type="protein sequence ID" value="KAL2497421.1"/>
    <property type="molecule type" value="Genomic_DNA"/>
</dbReference>
<name>A0ABD1S9I4_9LAMI</name>
<protein>
    <submittedName>
        <fullName evidence="1">Uncharacterized protein</fullName>
    </submittedName>
</protein>
<comment type="caution">
    <text evidence="1">The sequence shown here is derived from an EMBL/GenBank/DDBJ whole genome shotgun (WGS) entry which is preliminary data.</text>
</comment>
<reference evidence="2" key="1">
    <citation type="submission" date="2024-07" db="EMBL/GenBank/DDBJ databases">
        <title>Two chromosome-level genome assemblies of Korean endemic species Abeliophyllum distichum and Forsythia ovata (Oleaceae).</title>
        <authorList>
            <person name="Jang H."/>
        </authorList>
    </citation>
    <scope>NUCLEOTIDE SEQUENCE [LARGE SCALE GENOMIC DNA]</scope>
</reference>
<evidence type="ECO:0000313" key="2">
    <source>
        <dbReference type="Proteomes" id="UP001604336"/>
    </source>
</evidence>
<gene>
    <name evidence="1" type="ORF">Adt_22971</name>
</gene>
<organism evidence="1 2">
    <name type="scientific">Abeliophyllum distichum</name>
    <dbReference type="NCBI Taxonomy" id="126358"/>
    <lineage>
        <taxon>Eukaryota</taxon>
        <taxon>Viridiplantae</taxon>
        <taxon>Streptophyta</taxon>
        <taxon>Embryophyta</taxon>
        <taxon>Tracheophyta</taxon>
        <taxon>Spermatophyta</taxon>
        <taxon>Magnoliopsida</taxon>
        <taxon>eudicotyledons</taxon>
        <taxon>Gunneridae</taxon>
        <taxon>Pentapetalae</taxon>
        <taxon>asterids</taxon>
        <taxon>lamiids</taxon>
        <taxon>Lamiales</taxon>
        <taxon>Oleaceae</taxon>
        <taxon>Forsythieae</taxon>
        <taxon>Abeliophyllum</taxon>
    </lineage>
</organism>
<accession>A0ABD1S9I4</accession>